<keyword evidence="1" id="KW-0732">Signal</keyword>
<evidence type="ECO:0008006" key="3">
    <source>
        <dbReference type="Google" id="ProtNLM"/>
    </source>
</evidence>
<feature type="signal peptide" evidence="1">
    <location>
        <begin position="1"/>
        <end position="25"/>
    </location>
</feature>
<sequence length="260" mass="30290">MNKQSITFLFLMLFALQMTYSQVSAVRGQITWAKDRRVLPAVMVTNTSRQIKSFSDGKGNYTIRAAMGDTLRYSLIGFKIKQIVVDSPVCDIALDADKHTMDKTNPESIYSLIEKRDDNIYLVDDNVISKDSLIRIDPSTIESISILKDGDMHPIDKPLTISIKLKPVYEAIVMESGYETFLVTQRPKNFYTESSLKTKNVFLVNEWNYRCDNPMLYSPLIYEAKIDYNPQNEYGLDVEYRLYMFFRYMDKKYRLGLEYR</sequence>
<evidence type="ECO:0000256" key="1">
    <source>
        <dbReference type="SAM" id="SignalP"/>
    </source>
</evidence>
<reference evidence="2" key="1">
    <citation type="submission" date="2016-04" db="EMBL/GenBank/DDBJ databases">
        <authorList>
            <person name="Evans L.H."/>
            <person name="Alamgir A."/>
            <person name="Owens N."/>
            <person name="Weber N.D."/>
            <person name="Virtaneva K."/>
            <person name="Barbian K."/>
            <person name="Babar A."/>
            <person name="Rosenke K."/>
        </authorList>
    </citation>
    <scope>NUCLEOTIDE SEQUENCE</scope>
    <source>
        <strain evidence="2">86-1</strain>
    </source>
</reference>
<dbReference type="InterPro" id="IPR008969">
    <property type="entry name" value="CarboxyPept-like_regulatory"/>
</dbReference>
<protein>
    <recommendedName>
        <fullName evidence="3">Carboxypeptidase-like regulatory domain-containing protein</fullName>
    </recommendedName>
</protein>
<dbReference type="EMBL" id="FLUM01000003">
    <property type="protein sequence ID" value="SBW07315.1"/>
    <property type="molecule type" value="Genomic_DNA"/>
</dbReference>
<proteinExistence type="predicted"/>
<dbReference type="InterPro" id="IPR046144">
    <property type="entry name" value="DUF6146"/>
</dbReference>
<dbReference type="AlphaFoldDB" id="A0A212K723"/>
<name>A0A212K723_9BACT</name>
<feature type="chain" id="PRO_5012984849" description="Carboxypeptidase-like regulatory domain-containing protein" evidence="1">
    <location>
        <begin position="26"/>
        <end position="260"/>
    </location>
</feature>
<dbReference type="SUPFAM" id="SSF49464">
    <property type="entry name" value="Carboxypeptidase regulatory domain-like"/>
    <property type="match status" value="1"/>
</dbReference>
<organism evidence="2">
    <name type="scientific">uncultured Dysgonomonas sp</name>
    <dbReference type="NCBI Taxonomy" id="206096"/>
    <lineage>
        <taxon>Bacteria</taxon>
        <taxon>Pseudomonadati</taxon>
        <taxon>Bacteroidota</taxon>
        <taxon>Bacteroidia</taxon>
        <taxon>Bacteroidales</taxon>
        <taxon>Dysgonomonadaceae</taxon>
        <taxon>Dysgonomonas</taxon>
        <taxon>environmental samples</taxon>
    </lineage>
</organism>
<gene>
    <name evidence="2" type="ORF">KL86DYS1_31634</name>
</gene>
<evidence type="ECO:0000313" key="2">
    <source>
        <dbReference type="EMBL" id="SBW07315.1"/>
    </source>
</evidence>
<accession>A0A212K723</accession>
<dbReference type="RefSeq" id="WP_296944659.1">
    <property type="nucleotide sequence ID" value="NZ_LT599032.1"/>
</dbReference>
<dbReference type="Pfam" id="PF19643">
    <property type="entry name" value="DUF6146"/>
    <property type="match status" value="1"/>
</dbReference>